<proteinExistence type="inferred from homology"/>
<comment type="similarity">
    <text evidence="1">Belongs to the FGGY kinase family.</text>
</comment>
<dbReference type="GO" id="GO:0016301">
    <property type="term" value="F:kinase activity"/>
    <property type="evidence" value="ECO:0007669"/>
    <property type="project" value="UniProtKB-KW"/>
</dbReference>
<feature type="domain" description="Carbohydrate kinase FGGY N-terminal" evidence="4">
    <location>
        <begin position="5"/>
        <end position="244"/>
    </location>
</feature>
<dbReference type="PANTHER" id="PTHR43095:SF2">
    <property type="entry name" value="GLUCONOKINASE"/>
    <property type="match status" value="1"/>
</dbReference>
<keyword evidence="3 6" id="KW-0418">Kinase</keyword>
<sequence length="485" mass="53566">MEKHVLGIDIGTTSVKAVLFGQNGVCVEESEVTYELLHPQRGMAEQDPYEIEKAALEALRLLPSDKYAVSSAGFSAAMHTLICLDEKGEPLTNSITWADTRSSEEAKMLLESAEGSGIYERTGTPIHTMSPLTKLHWLKKHHPDIYERTKKFVSIKEFLLYRWFGAEVVDYSIASATGLFDVHHKQWDERVLASLDITNNRLNEPVPPAYVLPELKEKIRTAAGLPEGIVFAAGGSDGALANLGIGALNPGETALTIGTSGAVRQMSSTPAVSENQRTFCYAFDEEAWIVGGPTNNGGIAFQWLQKIFKNNNIEQLLEDASQVQPESSSLLFLPYLQGERAPVWDPGARGGFINLSIEHEQKHLTRAVLEGVIFSVYDVFSSVEEAAGPTKQLFVSGGFARSPLWLQITADVFGRELLIPASHQSSAWGAAWCSMIASGEKTSYQEIKECIPMKEPIYPNKHNHAVYQKLFTKYRGLYEALKPFQ</sequence>
<dbReference type="GO" id="GO:0005975">
    <property type="term" value="P:carbohydrate metabolic process"/>
    <property type="evidence" value="ECO:0007669"/>
    <property type="project" value="InterPro"/>
</dbReference>
<dbReference type="InterPro" id="IPR043129">
    <property type="entry name" value="ATPase_NBD"/>
</dbReference>
<dbReference type="GO" id="GO:0016773">
    <property type="term" value="F:phosphotransferase activity, alcohol group as acceptor"/>
    <property type="evidence" value="ECO:0007669"/>
    <property type="project" value="InterPro"/>
</dbReference>
<protein>
    <submittedName>
        <fullName evidence="6">Gluconate kinase</fullName>
    </submittedName>
</protein>
<dbReference type="Pfam" id="PF00370">
    <property type="entry name" value="FGGY_N"/>
    <property type="match status" value="1"/>
</dbReference>
<dbReference type="InterPro" id="IPR018485">
    <property type="entry name" value="FGGY_C"/>
</dbReference>
<evidence type="ECO:0000313" key="6">
    <source>
        <dbReference type="EMBL" id="PTL38743.1"/>
    </source>
</evidence>
<evidence type="ECO:0000256" key="3">
    <source>
        <dbReference type="ARBA" id="ARBA00022777"/>
    </source>
</evidence>
<dbReference type="InterPro" id="IPR050406">
    <property type="entry name" value="FGGY_Carb_Kinase"/>
</dbReference>
<dbReference type="InterPro" id="IPR018484">
    <property type="entry name" value="FGGY_N"/>
</dbReference>
<dbReference type="OrthoDB" id="9805576at2"/>
<evidence type="ECO:0000256" key="1">
    <source>
        <dbReference type="ARBA" id="ARBA00009156"/>
    </source>
</evidence>
<comment type="caution">
    <text evidence="6">The sequence shown here is derived from an EMBL/GenBank/DDBJ whole genome shotgun (WGS) entry which is preliminary data.</text>
</comment>
<dbReference type="Proteomes" id="UP000240509">
    <property type="component" value="Unassembled WGS sequence"/>
</dbReference>
<dbReference type="RefSeq" id="WP_107585012.1">
    <property type="nucleotide sequence ID" value="NZ_PZJJ01000014.1"/>
</dbReference>
<dbReference type="InterPro" id="IPR018483">
    <property type="entry name" value="Carb_kinase_FGGY_CS"/>
</dbReference>
<accession>A0A2T4U5R2</accession>
<organism evidence="6 7">
    <name type="scientific">Alkalicoccus saliphilus</name>
    <dbReference type="NCBI Taxonomy" id="200989"/>
    <lineage>
        <taxon>Bacteria</taxon>
        <taxon>Bacillati</taxon>
        <taxon>Bacillota</taxon>
        <taxon>Bacilli</taxon>
        <taxon>Bacillales</taxon>
        <taxon>Bacillaceae</taxon>
        <taxon>Alkalicoccus</taxon>
    </lineage>
</organism>
<keyword evidence="7" id="KW-1185">Reference proteome</keyword>
<dbReference type="PANTHER" id="PTHR43095">
    <property type="entry name" value="SUGAR KINASE"/>
    <property type="match status" value="1"/>
</dbReference>
<dbReference type="Gene3D" id="3.30.420.40">
    <property type="match status" value="2"/>
</dbReference>
<dbReference type="AlphaFoldDB" id="A0A2T4U5R2"/>
<dbReference type="Pfam" id="PF02782">
    <property type="entry name" value="FGGY_C"/>
    <property type="match status" value="1"/>
</dbReference>
<reference evidence="6 7" key="1">
    <citation type="submission" date="2018-03" db="EMBL/GenBank/DDBJ databases">
        <title>Alkalicoccus saliphilus sp. nov., isolated from a mineral pool.</title>
        <authorList>
            <person name="Zhao B."/>
        </authorList>
    </citation>
    <scope>NUCLEOTIDE SEQUENCE [LARGE SCALE GENOMIC DNA]</scope>
    <source>
        <strain evidence="6 7">6AG</strain>
    </source>
</reference>
<dbReference type="InterPro" id="IPR000577">
    <property type="entry name" value="Carb_kinase_FGGY"/>
</dbReference>
<dbReference type="PIRSF" id="PIRSF000538">
    <property type="entry name" value="GlpK"/>
    <property type="match status" value="1"/>
</dbReference>
<evidence type="ECO:0000256" key="2">
    <source>
        <dbReference type="ARBA" id="ARBA00022679"/>
    </source>
</evidence>
<evidence type="ECO:0000259" key="4">
    <source>
        <dbReference type="Pfam" id="PF00370"/>
    </source>
</evidence>
<name>A0A2T4U5R2_9BACI</name>
<evidence type="ECO:0000259" key="5">
    <source>
        <dbReference type="Pfam" id="PF02782"/>
    </source>
</evidence>
<feature type="domain" description="Carbohydrate kinase FGGY C-terminal" evidence="5">
    <location>
        <begin position="254"/>
        <end position="437"/>
    </location>
</feature>
<keyword evidence="2" id="KW-0808">Transferase</keyword>
<dbReference type="SUPFAM" id="SSF53067">
    <property type="entry name" value="Actin-like ATPase domain"/>
    <property type="match status" value="2"/>
</dbReference>
<evidence type="ECO:0000313" key="7">
    <source>
        <dbReference type="Proteomes" id="UP000240509"/>
    </source>
</evidence>
<dbReference type="CDD" id="cd07770">
    <property type="entry name" value="ASKHA_NBD_FGGY_GntK"/>
    <property type="match status" value="1"/>
</dbReference>
<gene>
    <name evidence="6" type="ORF">C6Y45_09625</name>
</gene>
<dbReference type="PROSITE" id="PS00933">
    <property type="entry name" value="FGGY_KINASES_1"/>
    <property type="match status" value="1"/>
</dbReference>
<dbReference type="EMBL" id="PZJJ01000014">
    <property type="protein sequence ID" value="PTL38743.1"/>
    <property type="molecule type" value="Genomic_DNA"/>
</dbReference>